<organism evidence="2 3">
    <name type="scientific">Ruegeria atlantica</name>
    <dbReference type="NCBI Taxonomy" id="81569"/>
    <lineage>
        <taxon>Bacteria</taxon>
        <taxon>Pseudomonadati</taxon>
        <taxon>Pseudomonadota</taxon>
        <taxon>Alphaproteobacteria</taxon>
        <taxon>Rhodobacterales</taxon>
        <taxon>Roseobacteraceae</taxon>
        <taxon>Ruegeria</taxon>
    </lineage>
</organism>
<dbReference type="SUPFAM" id="SSF48576">
    <property type="entry name" value="Terpenoid synthases"/>
    <property type="match status" value="1"/>
</dbReference>
<dbReference type="GO" id="GO:0004659">
    <property type="term" value="F:prenyltransferase activity"/>
    <property type="evidence" value="ECO:0007669"/>
    <property type="project" value="InterPro"/>
</dbReference>
<dbReference type="GO" id="GO:0016628">
    <property type="term" value="F:oxidoreductase activity, acting on the CH-CH group of donors, NAD or NADP as acceptor"/>
    <property type="evidence" value="ECO:0007669"/>
    <property type="project" value="InterPro"/>
</dbReference>
<dbReference type="InterPro" id="IPR000092">
    <property type="entry name" value="Polyprenyl_synt"/>
</dbReference>
<dbReference type="PRINTS" id="PR00420">
    <property type="entry name" value="RNGMNOXGNASE"/>
</dbReference>
<protein>
    <submittedName>
        <fullName evidence="2">Geranylgeranyl reductase family protein</fullName>
    </submittedName>
</protein>
<dbReference type="Pfam" id="PF01494">
    <property type="entry name" value="FAD_binding_3"/>
    <property type="match status" value="1"/>
</dbReference>
<dbReference type="NCBIfam" id="TIGR02032">
    <property type="entry name" value="GG-red-SF"/>
    <property type="match status" value="1"/>
</dbReference>
<accession>A0AA90YYY7</accession>
<dbReference type="RefSeq" id="WP_171328933.1">
    <property type="nucleotide sequence ID" value="NZ_WVRA01000001.1"/>
</dbReference>
<evidence type="ECO:0000259" key="1">
    <source>
        <dbReference type="Pfam" id="PF01494"/>
    </source>
</evidence>
<dbReference type="InterPro" id="IPR011777">
    <property type="entry name" value="Geranylgeranyl_Rdtase_fam"/>
</dbReference>
<dbReference type="PANTHER" id="PTHR42685">
    <property type="entry name" value="GERANYLGERANYL DIPHOSPHATE REDUCTASE"/>
    <property type="match status" value="1"/>
</dbReference>
<dbReference type="GO" id="GO:0008299">
    <property type="term" value="P:isoprenoid biosynthetic process"/>
    <property type="evidence" value="ECO:0007669"/>
    <property type="project" value="InterPro"/>
</dbReference>
<evidence type="ECO:0000313" key="2">
    <source>
        <dbReference type="EMBL" id="NOE17646.1"/>
    </source>
</evidence>
<dbReference type="Gene3D" id="1.10.600.10">
    <property type="entry name" value="Farnesyl Diphosphate Synthase"/>
    <property type="match status" value="1"/>
</dbReference>
<comment type="caution">
    <text evidence="2">The sequence shown here is derived from an EMBL/GenBank/DDBJ whole genome shotgun (WGS) entry which is preliminary data.</text>
</comment>
<dbReference type="AlphaFoldDB" id="A0AA90YYY7"/>
<reference evidence="2" key="1">
    <citation type="submission" date="2019-12" db="EMBL/GenBank/DDBJ databases">
        <title>Ruegeria JWLKs population differentiation of coral mucus and skeleton niches.</title>
        <authorList>
            <person name="Luo D."/>
        </authorList>
    </citation>
    <scope>NUCLEOTIDE SEQUENCE</scope>
    <source>
        <strain evidence="2">HKCCD6181</strain>
    </source>
</reference>
<evidence type="ECO:0000313" key="3">
    <source>
        <dbReference type="Proteomes" id="UP000597886"/>
    </source>
</evidence>
<name>A0AA90YYY7_9RHOB</name>
<dbReference type="PANTHER" id="PTHR42685:SF22">
    <property type="entry name" value="CONDITIONED MEDIUM FACTOR RECEPTOR 1"/>
    <property type="match status" value="1"/>
</dbReference>
<dbReference type="Proteomes" id="UP000597886">
    <property type="component" value="Unassembled WGS sequence"/>
</dbReference>
<gene>
    <name evidence="2" type="ORF">GS634_05855</name>
</gene>
<dbReference type="Gene3D" id="3.50.50.60">
    <property type="entry name" value="FAD/NAD(P)-binding domain"/>
    <property type="match status" value="1"/>
</dbReference>
<dbReference type="InterPro" id="IPR008949">
    <property type="entry name" value="Isoprenoid_synthase_dom_sf"/>
</dbReference>
<dbReference type="GO" id="GO:0071949">
    <property type="term" value="F:FAD binding"/>
    <property type="evidence" value="ECO:0007669"/>
    <property type="project" value="InterPro"/>
</dbReference>
<dbReference type="InterPro" id="IPR036188">
    <property type="entry name" value="FAD/NAD-bd_sf"/>
</dbReference>
<dbReference type="EMBL" id="WVRA01000001">
    <property type="protein sequence ID" value="NOE17646.1"/>
    <property type="molecule type" value="Genomic_DNA"/>
</dbReference>
<dbReference type="InterPro" id="IPR002938">
    <property type="entry name" value="FAD-bd"/>
</dbReference>
<feature type="domain" description="FAD-binding" evidence="1">
    <location>
        <begin position="25"/>
        <end position="328"/>
    </location>
</feature>
<dbReference type="SUPFAM" id="SSF51905">
    <property type="entry name" value="FAD/NAD(P)-binding domain"/>
    <property type="match status" value="1"/>
</dbReference>
<proteinExistence type="predicted"/>
<dbReference type="Pfam" id="PF00348">
    <property type="entry name" value="polyprenyl_synt"/>
    <property type="match status" value="1"/>
</dbReference>
<dbReference type="InterPro" id="IPR050407">
    <property type="entry name" value="Geranylgeranyl_reductase"/>
</dbReference>
<sequence>MDGYGPFAEDLPLATPAEAAAETWDAIIVGAGPGGSAAAIELTRRGRKVILIDREDFPRDKSCGDGITRSGISQLKRLGILSALTDQQEVEGVRVHMRKRGHRDFRYEGEDDYGLVVPRLILDNCLLRQARAEGAAFLPKCRADDLVTDESGTVTGVTARIQDGTTVVLTGYMVIAADGAASRLAKAAGLRETPEQGYGTALRGYVDGCGDNPRLLEIMLPLTDVTDRYLLPSYGWAFPTGKGTANVGVGLFCRAFDTNVRTLFDQFLDVLRKDYPEYSGIQLSGTTLGAPLRFDFAPERAAHSGLLLVGDAAGLISPFTGEGISFALESGALAAQTTDRCLRTGAGPWVAADDYALLLGDRFAGYFTLGNRASRRYEFIWRVLDDTFESEKPVHNMLRRAVLVPEGTGGDVESAMLDDVSPLVRVPEMPLGDDLRDVGARLNYIVRTDWPFLTRMSFAGKRADMVAFRPSLLLLLTSYLGDVEAKRRRAAATALELAYLGFLAQSGIRGIEAAAATADATANWGDKLGILTGDYLLAKAHEVGARDCPDLMPSILSAMASACEGRVSELRTAWQPDMAVEKRIAQMRQCMAAFFRLPCELGAMLAEQNDLSGALRDYGENLGLAYLLTEDELALDRPPGSTPFASDLSSGLFSVPVLEAAQRQTGGAAVRAFLSHRDPARFLAELSPATRHIKRQQLPEEYRDQAIAALSPVPRGGVAKSLSALAGYAVSRQVPKRRVL</sequence>